<dbReference type="Pfam" id="PF02548">
    <property type="entry name" value="Pantoate_transf"/>
    <property type="match status" value="1"/>
</dbReference>
<dbReference type="AlphaFoldDB" id="A0A2A9HD55"/>
<comment type="similarity">
    <text evidence="2 7">Belongs to the PanB family.</text>
</comment>
<dbReference type="InterPro" id="IPR040442">
    <property type="entry name" value="Pyrv_kinase-like_dom_sf"/>
</dbReference>
<dbReference type="SUPFAM" id="SSF51621">
    <property type="entry name" value="Phosphoenolpyruvate/pyruvate domain"/>
    <property type="match status" value="1"/>
</dbReference>
<comment type="cofactor">
    <cofactor evidence="7 10">
        <name>Mg(2+)</name>
        <dbReference type="ChEBI" id="CHEBI:18420"/>
    </cofactor>
    <text evidence="7 10">Binds 1 Mg(2+) ion per subunit.</text>
</comment>
<dbReference type="RefSeq" id="WP_098502714.1">
    <property type="nucleotide sequence ID" value="NZ_PDJQ01000001.1"/>
</dbReference>
<dbReference type="NCBIfam" id="NF001452">
    <property type="entry name" value="PRK00311.1"/>
    <property type="match status" value="1"/>
</dbReference>
<dbReference type="NCBIfam" id="TIGR00222">
    <property type="entry name" value="panB"/>
    <property type="match status" value="1"/>
</dbReference>
<evidence type="ECO:0000256" key="10">
    <source>
        <dbReference type="PIRSR" id="PIRSR000388-3"/>
    </source>
</evidence>
<dbReference type="GO" id="GO:0015940">
    <property type="term" value="P:pantothenate biosynthetic process"/>
    <property type="evidence" value="ECO:0007669"/>
    <property type="project" value="UniProtKB-UniRule"/>
</dbReference>
<dbReference type="FunFam" id="3.20.20.60:FF:000003">
    <property type="entry name" value="3-methyl-2-oxobutanoate hydroxymethyltransferase"/>
    <property type="match status" value="1"/>
</dbReference>
<dbReference type="EC" id="2.1.2.11" evidence="7"/>
<accession>A0A2A9HD55</accession>
<sequence>MGRLSIHKLKEWKAQGRRFAMITAYDYPTARLVEQAGIPIILVGDSLGSVVLGYDSTVPVTMDDIVYHTRAVVRATEKAIVVADMPFMSYQADPNEAMRNAGRLLKEGGATAVKLEGGSHIVPLVRRMVEAGIPVMGHLGLTPQSVNQFGGHKVQGKTPAAAAKLIADARALEDAGAFAVVLETIPAPLARMVTERLAIPTIGIGAGPHCDAQVQVLHDMLGIYDDRRPLKHAKRYAVLGAAIRDAVRAYIEEVEGGAFPTAEHSFEMDEATLAELAQAG</sequence>
<keyword evidence="5 7" id="KW-0808">Transferase</keyword>
<keyword evidence="11" id="KW-0489">Methyltransferase</keyword>
<comment type="subcellular location">
    <subcellularLocation>
        <location evidence="7">Cytoplasm</location>
    </subcellularLocation>
</comment>
<dbReference type="EMBL" id="PDJQ01000001">
    <property type="protein sequence ID" value="PFG73243.1"/>
    <property type="molecule type" value="Genomic_DNA"/>
</dbReference>
<dbReference type="GO" id="GO:0005737">
    <property type="term" value="C:cytoplasm"/>
    <property type="evidence" value="ECO:0007669"/>
    <property type="project" value="UniProtKB-SubCell"/>
</dbReference>
<dbReference type="Proteomes" id="UP000223071">
    <property type="component" value="Unassembled WGS sequence"/>
</dbReference>
<feature type="binding site" evidence="7 10">
    <location>
        <position position="116"/>
    </location>
    <ligand>
        <name>Mg(2+)</name>
        <dbReference type="ChEBI" id="CHEBI:18420"/>
    </ligand>
</feature>
<keyword evidence="12" id="KW-1185">Reference proteome</keyword>
<comment type="catalytic activity">
    <reaction evidence="7">
        <text>(6R)-5,10-methylene-5,6,7,8-tetrahydrofolate + 3-methyl-2-oxobutanoate + H2O = 2-dehydropantoate + (6S)-5,6,7,8-tetrahydrofolate</text>
        <dbReference type="Rhea" id="RHEA:11824"/>
        <dbReference type="ChEBI" id="CHEBI:11561"/>
        <dbReference type="ChEBI" id="CHEBI:11851"/>
        <dbReference type="ChEBI" id="CHEBI:15377"/>
        <dbReference type="ChEBI" id="CHEBI:15636"/>
        <dbReference type="ChEBI" id="CHEBI:57453"/>
        <dbReference type="EC" id="2.1.2.11"/>
    </reaction>
</comment>
<evidence type="ECO:0000313" key="12">
    <source>
        <dbReference type="Proteomes" id="UP000223071"/>
    </source>
</evidence>
<keyword evidence="7 10" id="KW-0460">Magnesium</keyword>
<feature type="binding site" evidence="7 10">
    <location>
        <position position="45"/>
    </location>
    <ligand>
        <name>Mg(2+)</name>
        <dbReference type="ChEBI" id="CHEBI:18420"/>
    </ligand>
</feature>
<dbReference type="GO" id="GO:0032259">
    <property type="term" value="P:methylation"/>
    <property type="evidence" value="ECO:0007669"/>
    <property type="project" value="UniProtKB-KW"/>
</dbReference>
<evidence type="ECO:0000256" key="6">
    <source>
        <dbReference type="ARBA" id="ARBA00056497"/>
    </source>
</evidence>
<keyword evidence="7 10" id="KW-0479">Metal-binding</keyword>
<dbReference type="GO" id="GO:0000287">
    <property type="term" value="F:magnesium ion binding"/>
    <property type="evidence" value="ECO:0007669"/>
    <property type="project" value="TreeGrafter"/>
</dbReference>
<dbReference type="UniPathway" id="UPA00028">
    <property type="reaction ID" value="UER00003"/>
</dbReference>
<feature type="binding site" evidence="7 9">
    <location>
        <begin position="45"/>
        <end position="46"/>
    </location>
    <ligand>
        <name>3-methyl-2-oxobutanoate</name>
        <dbReference type="ChEBI" id="CHEBI:11851"/>
    </ligand>
</feature>
<dbReference type="PANTHER" id="PTHR20881:SF0">
    <property type="entry name" value="3-METHYL-2-OXOBUTANOATE HYDROXYMETHYLTRANSFERASE"/>
    <property type="match status" value="1"/>
</dbReference>
<comment type="subunit">
    <text evidence="3 7">Homodecamer; pentamer of dimers.</text>
</comment>
<dbReference type="PIRSF" id="PIRSF000388">
    <property type="entry name" value="Pantoate_hydroxy_MeTrfase"/>
    <property type="match status" value="1"/>
</dbReference>
<comment type="pathway">
    <text evidence="1 7">Cofactor biosynthesis; (R)-pantothenate biosynthesis; (R)-pantoate from 3-methyl-2-oxobutanoate: step 1/2.</text>
</comment>
<dbReference type="PANTHER" id="PTHR20881">
    <property type="entry name" value="3-METHYL-2-OXOBUTANOATE HYDROXYMETHYLTRANSFERASE"/>
    <property type="match status" value="1"/>
</dbReference>
<dbReference type="InterPro" id="IPR003700">
    <property type="entry name" value="Pantoate_hydroxy_MeTrfase"/>
</dbReference>
<dbReference type="InterPro" id="IPR015813">
    <property type="entry name" value="Pyrv/PenolPyrv_kinase-like_dom"/>
</dbReference>
<dbReference type="GO" id="GO:0003864">
    <property type="term" value="F:3-methyl-2-oxobutanoate hydroxymethyltransferase activity"/>
    <property type="evidence" value="ECO:0007669"/>
    <property type="project" value="UniProtKB-UniRule"/>
</dbReference>
<evidence type="ECO:0000256" key="4">
    <source>
        <dbReference type="ARBA" id="ARBA00022655"/>
    </source>
</evidence>
<comment type="caution">
    <text evidence="11">The sequence shown here is derived from an EMBL/GenBank/DDBJ whole genome shotgun (WGS) entry which is preliminary data.</text>
</comment>
<keyword evidence="4 7" id="KW-0566">Pantothenate biosynthesis</keyword>
<keyword evidence="7" id="KW-0963">Cytoplasm</keyword>
<evidence type="ECO:0000256" key="8">
    <source>
        <dbReference type="PIRSR" id="PIRSR000388-1"/>
    </source>
</evidence>
<dbReference type="Gene3D" id="3.20.20.60">
    <property type="entry name" value="Phosphoenolpyruvate-binding domains"/>
    <property type="match status" value="1"/>
</dbReference>
<reference evidence="11 12" key="1">
    <citation type="submission" date="2017-09" db="EMBL/GenBank/DDBJ databases">
        <title>Sequencing the genomes of two abundant thermophiles in Great Basin hot springs: Thermocrinis jamiesonii and novel Chloroflexi Thermoflexus hugenholtzii.</title>
        <authorList>
            <person name="Hedlund B."/>
        </authorList>
    </citation>
    <scope>NUCLEOTIDE SEQUENCE [LARGE SCALE GENOMIC DNA]</scope>
    <source>
        <strain evidence="11 12">G233</strain>
    </source>
</reference>
<feature type="binding site" evidence="7 9">
    <location>
        <position position="84"/>
    </location>
    <ligand>
        <name>3-methyl-2-oxobutanoate</name>
        <dbReference type="ChEBI" id="CHEBI:11851"/>
    </ligand>
</feature>
<evidence type="ECO:0000256" key="2">
    <source>
        <dbReference type="ARBA" id="ARBA00008676"/>
    </source>
</evidence>
<feature type="active site" description="Proton acceptor" evidence="7 8">
    <location>
        <position position="183"/>
    </location>
</feature>
<evidence type="ECO:0000256" key="3">
    <source>
        <dbReference type="ARBA" id="ARBA00011424"/>
    </source>
</evidence>
<feature type="binding site" evidence="7 9">
    <location>
        <position position="114"/>
    </location>
    <ligand>
        <name>3-methyl-2-oxobutanoate</name>
        <dbReference type="ChEBI" id="CHEBI:11851"/>
    </ligand>
</feature>
<dbReference type="GO" id="GO:0008168">
    <property type="term" value="F:methyltransferase activity"/>
    <property type="evidence" value="ECO:0007669"/>
    <property type="project" value="UniProtKB-KW"/>
</dbReference>
<evidence type="ECO:0000256" key="5">
    <source>
        <dbReference type="ARBA" id="ARBA00022679"/>
    </source>
</evidence>
<protein>
    <recommendedName>
        <fullName evidence="7">3-methyl-2-oxobutanoate hydroxymethyltransferase</fullName>
        <ecNumber evidence="7">2.1.2.11</ecNumber>
    </recommendedName>
    <alternativeName>
        <fullName evidence="7">Ketopantoate hydroxymethyltransferase</fullName>
        <shortName evidence="7">KPHMT</shortName>
    </alternativeName>
</protein>
<comment type="function">
    <text evidence="6 7">Catalyzes the reversible reaction in which hydroxymethyl group from 5,10-methylenetetrahydrofolate is transferred onto alpha-ketoisovalerate to form ketopantoate.</text>
</comment>
<dbReference type="CDD" id="cd06557">
    <property type="entry name" value="KPHMT-like"/>
    <property type="match status" value="1"/>
</dbReference>
<evidence type="ECO:0000256" key="7">
    <source>
        <dbReference type="HAMAP-Rule" id="MF_00156"/>
    </source>
</evidence>
<feature type="binding site" evidence="7 10">
    <location>
        <position position="84"/>
    </location>
    <ligand>
        <name>Mg(2+)</name>
        <dbReference type="ChEBI" id="CHEBI:18420"/>
    </ligand>
</feature>
<gene>
    <name evidence="7" type="primary">panB</name>
    <name evidence="11" type="ORF">A9A59_0438</name>
</gene>
<evidence type="ECO:0000256" key="9">
    <source>
        <dbReference type="PIRSR" id="PIRSR000388-2"/>
    </source>
</evidence>
<evidence type="ECO:0000313" key="11">
    <source>
        <dbReference type="EMBL" id="PFG73243.1"/>
    </source>
</evidence>
<evidence type="ECO:0000256" key="1">
    <source>
        <dbReference type="ARBA" id="ARBA00005033"/>
    </source>
</evidence>
<name>A0A2A9HD55_TEPT2</name>
<organism evidence="11 12">
    <name type="scientific">Tepidiforma thermophila (strain KCTC 52669 / CGMCC 1.13589 / G233)</name>
    <dbReference type="NCBI Taxonomy" id="2761530"/>
    <lineage>
        <taxon>Bacteria</taxon>
        <taxon>Bacillati</taxon>
        <taxon>Chloroflexota</taxon>
        <taxon>Tepidiformia</taxon>
        <taxon>Tepidiformales</taxon>
        <taxon>Tepidiformaceae</taxon>
        <taxon>Tepidiforma</taxon>
    </lineage>
</organism>
<dbReference type="HAMAP" id="MF_00156">
    <property type="entry name" value="PanB"/>
    <property type="match status" value="1"/>
</dbReference>
<proteinExistence type="inferred from homology"/>